<evidence type="ECO:0000313" key="2">
    <source>
        <dbReference type="EMBL" id="ETE64124.1"/>
    </source>
</evidence>
<accession>V8NPB6</accession>
<gene>
    <name evidence="2" type="ORF">L345_10113</name>
</gene>
<comment type="caution">
    <text evidence="2">The sequence shown here is derived from an EMBL/GenBank/DDBJ whole genome shotgun (WGS) entry which is preliminary data.</text>
</comment>
<evidence type="ECO:0000256" key="1">
    <source>
        <dbReference type="SAM" id="MobiDB-lite"/>
    </source>
</evidence>
<dbReference type="Proteomes" id="UP000018936">
    <property type="component" value="Unassembled WGS sequence"/>
</dbReference>
<organism evidence="2 3">
    <name type="scientific">Ophiophagus hannah</name>
    <name type="common">King cobra</name>
    <name type="synonym">Naja hannah</name>
    <dbReference type="NCBI Taxonomy" id="8665"/>
    <lineage>
        <taxon>Eukaryota</taxon>
        <taxon>Metazoa</taxon>
        <taxon>Chordata</taxon>
        <taxon>Craniata</taxon>
        <taxon>Vertebrata</taxon>
        <taxon>Euteleostomi</taxon>
        <taxon>Lepidosauria</taxon>
        <taxon>Squamata</taxon>
        <taxon>Bifurcata</taxon>
        <taxon>Unidentata</taxon>
        <taxon>Episquamata</taxon>
        <taxon>Toxicofera</taxon>
        <taxon>Serpentes</taxon>
        <taxon>Colubroidea</taxon>
        <taxon>Elapidae</taxon>
        <taxon>Elapinae</taxon>
        <taxon>Ophiophagus</taxon>
    </lineage>
</organism>
<feature type="non-terminal residue" evidence="2">
    <location>
        <position position="1"/>
    </location>
</feature>
<keyword evidence="3" id="KW-1185">Reference proteome</keyword>
<feature type="region of interest" description="Disordered" evidence="1">
    <location>
        <begin position="59"/>
        <end position="83"/>
    </location>
</feature>
<dbReference type="AlphaFoldDB" id="V8NPB6"/>
<protein>
    <submittedName>
        <fullName evidence="2">Uncharacterized protein</fullName>
    </submittedName>
</protein>
<dbReference type="EMBL" id="AZIM01002389">
    <property type="protein sequence ID" value="ETE64124.1"/>
    <property type="molecule type" value="Genomic_DNA"/>
</dbReference>
<proteinExistence type="predicted"/>
<sequence>MNLSRMIRFPRTPQPGHLKLLLHRVGAPAFPRTTKTGFLIVSIAYTETSRLEFNRVRLEEAPHPNSPKPDQSSDPPRFPTRFPYPPPRLLLLFLTPLEEVGDEPVPAKRRVAAAFGVEPDQEIQQPLDAQDVFVAPGPIQEQLLQLLQPHLGRHGGSGGG</sequence>
<evidence type="ECO:0000313" key="3">
    <source>
        <dbReference type="Proteomes" id="UP000018936"/>
    </source>
</evidence>
<reference evidence="2 3" key="1">
    <citation type="journal article" date="2013" name="Proc. Natl. Acad. Sci. U.S.A.">
        <title>The king cobra genome reveals dynamic gene evolution and adaptation in the snake venom system.</title>
        <authorList>
            <person name="Vonk F.J."/>
            <person name="Casewell N.R."/>
            <person name="Henkel C.V."/>
            <person name="Heimberg A.M."/>
            <person name="Jansen H.J."/>
            <person name="McCleary R.J."/>
            <person name="Kerkkamp H.M."/>
            <person name="Vos R.A."/>
            <person name="Guerreiro I."/>
            <person name="Calvete J.J."/>
            <person name="Wuster W."/>
            <person name="Woods A.E."/>
            <person name="Logan J.M."/>
            <person name="Harrison R.A."/>
            <person name="Castoe T.A."/>
            <person name="de Koning A.P."/>
            <person name="Pollock D.D."/>
            <person name="Yandell M."/>
            <person name="Calderon D."/>
            <person name="Renjifo C."/>
            <person name="Currier R.B."/>
            <person name="Salgado D."/>
            <person name="Pla D."/>
            <person name="Sanz L."/>
            <person name="Hyder A.S."/>
            <person name="Ribeiro J.M."/>
            <person name="Arntzen J.W."/>
            <person name="van den Thillart G.E."/>
            <person name="Boetzer M."/>
            <person name="Pirovano W."/>
            <person name="Dirks R.P."/>
            <person name="Spaink H.P."/>
            <person name="Duboule D."/>
            <person name="McGlinn E."/>
            <person name="Kini R.M."/>
            <person name="Richardson M.K."/>
        </authorList>
    </citation>
    <scope>NUCLEOTIDE SEQUENCE</scope>
    <source>
        <tissue evidence="2">Blood</tissue>
    </source>
</reference>
<name>V8NPB6_OPHHA</name>